<evidence type="ECO:0000313" key="2">
    <source>
        <dbReference type="EMBL" id="TGO31006.1"/>
    </source>
</evidence>
<comment type="caution">
    <text evidence="2">The sequence shown here is derived from an EMBL/GenBank/DDBJ whole genome shotgun (WGS) entry which is preliminary data.</text>
</comment>
<keyword evidence="3" id="KW-1185">Reference proteome</keyword>
<evidence type="ECO:0000256" key="1">
    <source>
        <dbReference type="SAM" id="MobiDB-lite"/>
    </source>
</evidence>
<dbReference type="AlphaFoldDB" id="A0A4Z1G1V1"/>
<dbReference type="EMBL" id="PQXI01000002">
    <property type="protein sequence ID" value="TGO31006.1"/>
    <property type="molecule type" value="Genomic_DNA"/>
</dbReference>
<proteinExistence type="predicted"/>
<name>A0A4Z1G1V1_9HELO</name>
<gene>
    <name evidence="2" type="ORF">BPAE_0002g00990</name>
</gene>
<reference evidence="2 3" key="1">
    <citation type="submission" date="2017-12" db="EMBL/GenBank/DDBJ databases">
        <title>Comparative genomics of Botrytis spp.</title>
        <authorList>
            <person name="Valero-Jimenez C.A."/>
            <person name="Tapia P."/>
            <person name="Veloso J."/>
            <person name="Silva-Moreno E."/>
            <person name="Staats M."/>
            <person name="Valdes J.H."/>
            <person name="Van Kan J.A.L."/>
        </authorList>
    </citation>
    <scope>NUCLEOTIDE SEQUENCE [LARGE SCALE GENOMIC DNA]</scope>
    <source>
        <strain evidence="2 3">Bp0003</strain>
    </source>
</reference>
<sequence length="68" mass="7616">MTRSFYSNMTKGIANTECKPVLKARHPYPGDNHLIQVEIIMKSRKRPPKLVKKSTTDVPGCGSTTRSL</sequence>
<protein>
    <submittedName>
        <fullName evidence="2">Uncharacterized protein</fullName>
    </submittedName>
</protein>
<organism evidence="2 3">
    <name type="scientific">Botrytis paeoniae</name>
    <dbReference type="NCBI Taxonomy" id="278948"/>
    <lineage>
        <taxon>Eukaryota</taxon>
        <taxon>Fungi</taxon>
        <taxon>Dikarya</taxon>
        <taxon>Ascomycota</taxon>
        <taxon>Pezizomycotina</taxon>
        <taxon>Leotiomycetes</taxon>
        <taxon>Helotiales</taxon>
        <taxon>Sclerotiniaceae</taxon>
        <taxon>Botrytis</taxon>
    </lineage>
</organism>
<dbReference type="Proteomes" id="UP000297910">
    <property type="component" value="Unassembled WGS sequence"/>
</dbReference>
<feature type="region of interest" description="Disordered" evidence="1">
    <location>
        <begin position="45"/>
        <end position="68"/>
    </location>
</feature>
<accession>A0A4Z1G1V1</accession>
<evidence type="ECO:0000313" key="3">
    <source>
        <dbReference type="Proteomes" id="UP000297910"/>
    </source>
</evidence>